<gene>
    <name evidence="7" type="ORF">PF586_03860</name>
</gene>
<dbReference type="SUPFAM" id="SSF52540">
    <property type="entry name" value="P-loop containing nucleoside triphosphate hydrolases"/>
    <property type="match status" value="1"/>
</dbReference>
<dbReference type="InterPro" id="IPR036640">
    <property type="entry name" value="ABC1_TM_sf"/>
</dbReference>
<feature type="transmembrane region" description="Helical" evidence="5">
    <location>
        <begin position="96"/>
        <end position="117"/>
    </location>
</feature>
<protein>
    <submittedName>
        <fullName evidence="7">ABC transporter transmembrane domain-containing protein</fullName>
    </submittedName>
</protein>
<keyword evidence="4 5" id="KW-0472">Membrane</keyword>
<sequence>MAYIQQPCLAKFFAIALPVLAAIILLLMHFAMPLFKSIQQKTDRINLIFREGLTGVRVIRAFRQDQREQDRFAGSNLDYTKIGIKAYTIISLMQPAVTLVLSLTNVGIVFLGSRLISGRIMEIGSLLTFLTYATQILMSFMMLSMLFIVIPRASVSAKRINEVLDAENQLKDPVKPVSMPKGPAELEFDQVSFRFVGAEEVALEGINFKVNAGQTLALIGGTGSGQASPPWST</sequence>
<dbReference type="Gene3D" id="1.20.1560.10">
    <property type="entry name" value="ABC transporter type 1, transmembrane domain"/>
    <property type="match status" value="1"/>
</dbReference>
<proteinExistence type="predicted"/>
<dbReference type="InterPro" id="IPR027417">
    <property type="entry name" value="P-loop_NTPase"/>
</dbReference>
<dbReference type="GO" id="GO:0015421">
    <property type="term" value="F:ABC-type oligopeptide transporter activity"/>
    <property type="evidence" value="ECO:0007669"/>
    <property type="project" value="TreeGrafter"/>
</dbReference>
<dbReference type="SUPFAM" id="SSF90123">
    <property type="entry name" value="ABC transporter transmembrane region"/>
    <property type="match status" value="1"/>
</dbReference>
<dbReference type="PROSITE" id="PS50929">
    <property type="entry name" value="ABC_TM1F"/>
    <property type="match status" value="1"/>
</dbReference>
<organism evidence="7 8">
    <name type="scientific">Lactobacillus delbrueckii</name>
    <dbReference type="NCBI Taxonomy" id="1584"/>
    <lineage>
        <taxon>Bacteria</taxon>
        <taxon>Bacillati</taxon>
        <taxon>Bacillota</taxon>
        <taxon>Bacilli</taxon>
        <taxon>Lactobacillales</taxon>
        <taxon>Lactobacillaceae</taxon>
        <taxon>Lactobacillus</taxon>
    </lineage>
</organism>
<evidence type="ECO:0000256" key="4">
    <source>
        <dbReference type="ARBA" id="ARBA00023136"/>
    </source>
</evidence>
<feature type="transmembrane region" description="Helical" evidence="5">
    <location>
        <begin position="12"/>
        <end position="35"/>
    </location>
</feature>
<feature type="domain" description="ABC transmembrane type-1" evidence="6">
    <location>
        <begin position="1"/>
        <end position="152"/>
    </location>
</feature>
<dbReference type="Proteomes" id="UP001210502">
    <property type="component" value="Unassembled WGS sequence"/>
</dbReference>
<dbReference type="InterPro" id="IPR039421">
    <property type="entry name" value="Type_1_exporter"/>
</dbReference>
<dbReference type="InterPro" id="IPR011527">
    <property type="entry name" value="ABC1_TM_dom"/>
</dbReference>
<comment type="caution">
    <text evidence="7">The sequence shown here is derived from an EMBL/GenBank/DDBJ whole genome shotgun (WGS) entry which is preliminary data.</text>
</comment>
<evidence type="ECO:0000313" key="8">
    <source>
        <dbReference type="Proteomes" id="UP001210502"/>
    </source>
</evidence>
<dbReference type="EMBL" id="JAQIEY010000008">
    <property type="protein sequence ID" value="MDA3767613.1"/>
    <property type="molecule type" value="Genomic_DNA"/>
</dbReference>
<keyword evidence="3 5" id="KW-1133">Transmembrane helix</keyword>
<evidence type="ECO:0000313" key="7">
    <source>
        <dbReference type="EMBL" id="MDA3767613.1"/>
    </source>
</evidence>
<reference evidence="7" key="1">
    <citation type="submission" date="2023-01" db="EMBL/GenBank/DDBJ databases">
        <title>Sequencing of the bacterial strains from artisanal fermented milk Matsoni.</title>
        <authorList>
            <person name="Rozman V."/>
            <person name="Accetto T."/>
            <person name="Bogovic Matijasic B."/>
        </authorList>
    </citation>
    <scope>NUCLEOTIDE SEQUENCE</scope>
    <source>
        <strain evidence="7">Lbl333</strain>
    </source>
</reference>
<evidence type="ECO:0000256" key="5">
    <source>
        <dbReference type="SAM" id="Phobius"/>
    </source>
</evidence>
<dbReference type="PANTHER" id="PTHR43394:SF1">
    <property type="entry name" value="ATP-BINDING CASSETTE SUB-FAMILY B MEMBER 10, MITOCHONDRIAL"/>
    <property type="match status" value="1"/>
</dbReference>
<comment type="subcellular location">
    <subcellularLocation>
        <location evidence="1">Cell membrane</location>
        <topology evidence="1">Multi-pass membrane protein</topology>
    </subcellularLocation>
</comment>
<evidence type="ECO:0000256" key="2">
    <source>
        <dbReference type="ARBA" id="ARBA00022692"/>
    </source>
</evidence>
<accession>A0AAW5YUC2</accession>
<evidence type="ECO:0000259" key="6">
    <source>
        <dbReference type="PROSITE" id="PS50929"/>
    </source>
</evidence>
<keyword evidence="2 5" id="KW-0812">Transmembrane</keyword>
<dbReference type="GO" id="GO:0005524">
    <property type="term" value="F:ATP binding"/>
    <property type="evidence" value="ECO:0007669"/>
    <property type="project" value="InterPro"/>
</dbReference>
<evidence type="ECO:0000256" key="3">
    <source>
        <dbReference type="ARBA" id="ARBA00022989"/>
    </source>
</evidence>
<dbReference type="PANTHER" id="PTHR43394">
    <property type="entry name" value="ATP-DEPENDENT PERMEASE MDL1, MITOCHONDRIAL"/>
    <property type="match status" value="1"/>
</dbReference>
<dbReference type="GO" id="GO:0005886">
    <property type="term" value="C:plasma membrane"/>
    <property type="evidence" value="ECO:0007669"/>
    <property type="project" value="UniProtKB-SubCell"/>
</dbReference>
<feature type="transmembrane region" description="Helical" evidence="5">
    <location>
        <begin position="129"/>
        <end position="150"/>
    </location>
</feature>
<name>A0AAW5YUC2_9LACO</name>
<dbReference type="Pfam" id="PF00664">
    <property type="entry name" value="ABC_membrane"/>
    <property type="match status" value="1"/>
</dbReference>
<dbReference type="AlphaFoldDB" id="A0AAW5YUC2"/>
<evidence type="ECO:0000256" key="1">
    <source>
        <dbReference type="ARBA" id="ARBA00004651"/>
    </source>
</evidence>
<dbReference type="Gene3D" id="3.40.50.300">
    <property type="entry name" value="P-loop containing nucleotide triphosphate hydrolases"/>
    <property type="match status" value="1"/>
</dbReference>